<organism evidence="3 4">
    <name type="scientific">Kluyveromyces dobzhanskii CBS 2104</name>
    <dbReference type="NCBI Taxonomy" id="1427455"/>
    <lineage>
        <taxon>Eukaryota</taxon>
        <taxon>Fungi</taxon>
        <taxon>Dikarya</taxon>
        <taxon>Ascomycota</taxon>
        <taxon>Saccharomycotina</taxon>
        <taxon>Saccharomycetes</taxon>
        <taxon>Saccharomycetales</taxon>
        <taxon>Saccharomycetaceae</taxon>
        <taxon>Kluyveromyces</taxon>
    </lineage>
</organism>
<dbReference type="Pfam" id="PF13259">
    <property type="entry name" value="clamp_Gag1-like"/>
    <property type="match status" value="1"/>
</dbReference>
<feature type="compositionally biased region" description="Polar residues" evidence="1">
    <location>
        <begin position="65"/>
        <end position="77"/>
    </location>
</feature>
<gene>
    <name evidence="3" type="ORF">KLDO_g470</name>
</gene>
<reference evidence="3 4" key="1">
    <citation type="submission" date="2014-03" db="EMBL/GenBank/DDBJ databases">
        <title>The genome of Kluyveromyces dobzhanskii.</title>
        <authorList>
            <person name="Nystedt B."/>
            <person name="Astrom S."/>
        </authorList>
    </citation>
    <scope>NUCLEOTIDE SEQUENCE [LARGE SCALE GENOMIC DNA]</scope>
    <source>
        <strain evidence="3 4">CBS 2104</strain>
    </source>
</reference>
<feature type="compositionally biased region" description="Low complexity" evidence="1">
    <location>
        <begin position="8"/>
        <end position="20"/>
    </location>
</feature>
<dbReference type="PANTHER" id="PTHR28065:SF1">
    <property type="entry name" value="DUF4050 DOMAIN-CONTAINING PROTEIN"/>
    <property type="match status" value="1"/>
</dbReference>
<accession>A0A0A8KZI0</accession>
<feature type="domain" description="Gag1-like clamp" evidence="2">
    <location>
        <begin position="128"/>
        <end position="222"/>
    </location>
</feature>
<dbReference type="InterPro" id="IPR053274">
    <property type="entry name" value="Fluconazole_resistance"/>
</dbReference>
<evidence type="ECO:0000256" key="1">
    <source>
        <dbReference type="SAM" id="MobiDB-lite"/>
    </source>
</evidence>
<feature type="region of interest" description="Disordered" evidence="1">
    <location>
        <begin position="45"/>
        <end position="99"/>
    </location>
</feature>
<dbReference type="OrthoDB" id="5576875at2759"/>
<evidence type="ECO:0000259" key="2">
    <source>
        <dbReference type="Pfam" id="PF13259"/>
    </source>
</evidence>
<dbReference type="AlphaFoldDB" id="A0A0A8KZI0"/>
<protein>
    <submittedName>
        <fullName evidence="3">WGS project CCBQ000000000 data, contig 00016</fullName>
    </submittedName>
</protein>
<dbReference type="Proteomes" id="UP000031516">
    <property type="component" value="Unassembled WGS sequence"/>
</dbReference>
<proteinExistence type="predicted"/>
<name>A0A0A8KZI0_9SACH</name>
<dbReference type="InterPro" id="IPR025124">
    <property type="entry name" value="Gag1-like_clamp"/>
</dbReference>
<dbReference type="PANTHER" id="PTHR28065">
    <property type="entry name" value="FREQUENIN"/>
    <property type="match status" value="1"/>
</dbReference>
<evidence type="ECO:0000313" key="3">
    <source>
        <dbReference type="EMBL" id="CDO92145.1"/>
    </source>
</evidence>
<comment type="caution">
    <text evidence="3">The sequence shown here is derived from an EMBL/GenBank/DDBJ whole genome shotgun (WGS) entry which is preliminary data.</text>
</comment>
<feature type="compositionally biased region" description="Basic and acidic residues" evidence="1">
    <location>
        <begin position="45"/>
        <end position="55"/>
    </location>
</feature>
<evidence type="ECO:0000313" key="4">
    <source>
        <dbReference type="Proteomes" id="UP000031516"/>
    </source>
</evidence>
<feature type="compositionally biased region" description="Basic and acidic residues" evidence="1">
    <location>
        <begin position="78"/>
        <end position="87"/>
    </location>
</feature>
<feature type="region of interest" description="Disordered" evidence="1">
    <location>
        <begin position="1"/>
        <end position="26"/>
    </location>
</feature>
<dbReference type="EMBL" id="CCBQ010000012">
    <property type="protein sequence ID" value="CDO92145.1"/>
    <property type="molecule type" value="Genomic_DNA"/>
</dbReference>
<keyword evidence="4" id="KW-1185">Reference proteome</keyword>
<sequence length="229" mass="25766">MPAETALRSRSQGSTGSSGSLKRSVKNFMGKLMRTVKHVAHETLNDSDTDYEHGGVESMFVEPSGSKNNHDSQSFTKLQKDTTHENRMSSNSETLAVRSETDGYSADASEDVNCADDIQDFASFDPVEECAKLRQQETESCPFYDGPAVWERRRQLWLKVTLENSLTTAEKSRSLFKEINPKKYSSIYKRLIMEEAHLKKNLNLQDVVKVIDAGWVETSKWEMAAQGVA</sequence>